<dbReference type="EMBL" id="BGPR01033799">
    <property type="protein sequence ID" value="GBO07871.1"/>
    <property type="molecule type" value="Genomic_DNA"/>
</dbReference>
<name>A0A4Y2U713_ARAVE</name>
<gene>
    <name evidence="1" type="ORF">AVEN_102073_1</name>
</gene>
<dbReference type="AlphaFoldDB" id="A0A4Y2U713"/>
<comment type="caution">
    <text evidence="1">The sequence shown here is derived from an EMBL/GenBank/DDBJ whole genome shotgun (WGS) entry which is preliminary data.</text>
</comment>
<evidence type="ECO:0000313" key="2">
    <source>
        <dbReference type="Proteomes" id="UP000499080"/>
    </source>
</evidence>
<reference evidence="1 2" key="1">
    <citation type="journal article" date="2019" name="Sci. Rep.">
        <title>Orb-weaving spider Araneus ventricosus genome elucidates the spidroin gene catalogue.</title>
        <authorList>
            <person name="Kono N."/>
            <person name="Nakamura H."/>
            <person name="Ohtoshi R."/>
            <person name="Moran D.A.P."/>
            <person name="Shinohara A."/>
            <person name="Yoshida Y."/>
            <person name="Fujiwara M."/>
            <person name="Mori M."/>
            <person name="Tomita M."/>
            <person name="Arakawa K."/>
        </authorList>
    </citation>
    <scope>NUCLEOTIDE SEQUENCE [LARGE SCALE GENOMIC DNA]</scope>
</reference>
<accession>A0A4Y2U713</accession>
<evidence type="ECO:0000313" key="1">
    <source>
        <dbReference type="EMBL" id="GBO07871.1"/>
    </source>
</evidence>
<organism evidence="1 2">
    <name type="scientific">Araneus ventricosus</name>
    <name type="common">Orbweaver spider</name>
    <name type="synonym">Epeira ventricosa</name>
    <dbReference type="NCBI Taxonomy" id="182803"/>
    <lineage>
        <taxon>Eukaryota</taxon>
        <taxon>Metazoa</taxon>
        <taxon>Ecdysozoa</taxon>
        <taxon>Arthropoda</taxon>
        <taxon>Chelicerata</taxon>
        <taxon>Arachnida</taxon>
        <taxon>Araneae</taxon>
        <taxon>Araneomorphae</taxon>
        <taxon>Entelegynae</taxon>
        <taxon>Araneoidea</taxon>
        <taxon>Araneidae</taxon>
        <taxon>Araneus</taxon>
    </lineage>
</organism>
<sequence>MAKLKRATENPVVKVSSITFMVRTITAIMMKVIMAFAENSSTDFMVNSGMVCMENSDSFNMDGGGMATATHMTRKDNMRNSNKTMIKKSSLMKNSLLKRYSFRVQKTSSNLKKSRLLKKCSFLSQKRSESIMNEIITV</sequence>
<protein>
    <submittedName>
        <fullName evidence="1">Uncharacterized protein</fullName>
    </submittedName>
</protein>
<dbReference type="Proteomes" id="UP000499080">
    <property type="component" value="Unassembled WGS sequence"/>
</dbReference>
<proteinExistence type="predicted"/>
<keyword evidence="2" id="KW-1185">Reference proteome</keyword>